<dbReference type="EMBL" id="JBBXMP010000157">
    <property type="protein sequence ID" value="KAL0060901.1"/>
    <property type="molecule type" value="Genomic_DNA"/>
</dbReference>
<feature type="region of interest" description="Disordered" evidence="1">
    <location>
        <begin position="392"/>
        <end position="431"/>
    </location>
</feature>
<keyword evidence="4" id="KW-1185">Reference proteome</keyword>
<dbReference type="Proteomes" id="UP001437256">
    <property type="component" value="Unassembled WGS sequence"/>
</dbReference>
<evidence type="ECO:0000259" key="2">
    <source>
        <dbReference type="PROSITE" id="PS50234"/>
    </source>
</evidence>
<feature type="compositionally biased region" description="Low complexity" evidence="1">
    <location>
        <begin position="401"/>
        <end position="420"/>
    </location>
</feature>
<dbReference type="SUPFAM" id="SSF53300">
    <property type="entry name" value="vWA-like"/>
    <property type="match status" value="2"/>
</dbReference>
<protein>
    <recommendedName>
        <fullName evidence="2">VWFA domain-containing protein</fullName>
    </recommendedName>
</protein>
<dbReference type="Gene3D" id="3.40.50.410">
    <property type="entry name" value="von Willebrand factor, type A domain"/>
    <property type="match status" value="2"/>
</dbReference>
<organism evidence="3 4">
    <name type="scientific">Marasmius tenuissimus</name>
    <dbReference type="NCBI Taxonomy" id="585030"/>
    <lineage>
        <taxon>Eukaryota</taxon>
        <taxon>Fungi</taxon>
        <taxon>Dikarya</taxon>
        <taxon>Basidiomycota</taxon>
        <taxon>Agaricomycotina</taxon>
        <taxon>Agaricomycetes</taxon>
        <taxon>Agaricomycetidae</taxon>
        <taxon>Agaricales</taxon>
        <taxon>Marasmiineae</taxon>
        <taxon>Marasmiaceae</taxon>
        <taxon>Marasmius</taxon>
    </lineage>
</organism>
<dbReference type="SMART" id="SM00327">
    <property type="entry name" value="VWA"/>
    <property type="match status" value="2"/>
</dbReference>
<dbReference type="PANTHER" id="PTHR34706:SF1">
    <property type="entry name" value="VWFA DOMAIN-CONTAINING PROTEIN"/>
    <property type="match status" value="1"/>
</dbReference>
<dbReference type="InterPro" id="IPR006616">
    <property type="entry name" value="DM9_repeat"/>
</dbReference>
<proteinExistence type="predicted"/>
<gene>
    <name evidence="3" type="ORF">AAF712_012295</name>
</gene>
<dbReference type="SMART" id="SM00696">
    <property type="entry name" value="DM9"/>
    <property type="match status" value="1"/>
</dbReference>
<dbReference type="PROSITE" id="PS50234">
    <property type="entry name" value="VWFA"/>
    <property type="match status" value="2"/>
</dbReference>
<feature type="domain" description="VWFA" evidence="2">
    <location>
        <begin position="553"/>
        <end position="690"/>
    </location>
</feature>
<feature type="domain" description="VWFA" evidence="2">
    <location>
        <begin position="209"/>
        <end position="384"/>
    </location>
</feature>
<sequence length="737" mass="80131">MAQFTGGFNTGYVSGSAQYGYTQQTTNPYSPTRSPPLPTGDGIFGPLSPSTPMGSTYFEGRAGTPGRVGTPTTRLSFYGGSTKKQQWIQQATERTSNLQSGAFQPNAISWLFVNNGILPPNAVNLGSETESVFLCRSFYEDQLRVGRVVSAPEGPRAFVACEGIRGPGAIPRLPQFTFASSQTTQTVQTQVVSSPVQITAGSSPKDLVDIVFIVDDSDSMEGSRWREVREALVGITQTCADLDADGFDLFFLNNDYTQGSILNEMSVLEAFRYVDSPDGATPTGARLNKVLDFYISKLERDRSSKPVSIVVITDGDPSDNVESVIVAAAQRLEAARINPNHLGNSLRPDRYQIPDIVETTVEFGHQTFTSDTLSFVLQTMLKKQTIQTMPAPKIASPKPFSATAQSPLLSPAASKPASSLGPQVGSSPSGRKFVNRKDWIQQAKQLTAAALTPNVNPGSFVPYAWVFVESGVPPANSIVCGKENDQDTFFARSFYEGQLRYGTIASGASKAIVANNGREASVEQYEVLVQASGFLYSFFAGPSEPANAGPTMDVVLVVDDSDSMNTEGRWNQARDALASVAESSHRFDDDGVDLFFINNMTFRKNIRTRNEVVNLFNSIYPDGATPTGARLKRVLDEYIPLVEQRLRTQSTVKPVNIIVITDGDPTDDVESIGNDQDATRALKRLDKSLESKYNIRDMVDTTPYNPANPELTGDVMFKILWGALDRQVDLVGEKTTA</sequence>
<name>A0ABR2ZIU7_9AGAR</name>
<dbReference type="PANTHER" id="PTHR34706">
    <property type="entry name" value="SLR1338 PROTEIN"/>
    <property type="match status" value="1"/>
</dbReference>
<evidence type="ECO:0000256" key="1">
    <source>
        <dbReference type="SAM" id="MobiDB-lite"/>
    </source>
</evidence>
<dbReference type="InterPro" id="IPR002035">
    <property type="entry name" value="VWF_A"/>
</dbReference>
<reference evidence="3 4" key="1">
    <citation type="submission" date="2024-05" db="EMBL/GenBank/DDBJ databases">
        <title>A draft genome resource for the thread blight pathogen Marasmius tenuissimus strain MS-2.</title>
        <authorList>
            <person name="Yulfo-Soto G.E."/>
            <person name="Baruah I.K."/>
            <person name="Amoako-Attah I."/>
            <person name="Bukari Y."/>
            <person name="Meinhardt L.W."/>
            <person name="Bailey B.A."/>
            <person name="Cohen S.P."/>
        </authorList>
    </citation>
    <scope>NUCLEOTIDE SEQUENCE [LARGE SCALE GENOMIC DNA]</scope>
    <source>
        <strain evidence="3 4">MS-2</strain>
    </source>
</reference>
<dbReference type="Pfam" id="PF00092">
    <property type="entry name" value="VWA"/>
    <property type="match status" value="2"/>
</dbReference>
<comment type="caution">
    <text evidence="3">The sequence shown here is derived from an EMBL/GenBank/DDBJ whole genome shotgun (WGS) entry which is preliminary data.</text>
</comment>
<accession>A0ABR2ZIU7</accession>
<evidence type="ECO:0000313" key="3">
    <source>
        <dbReference type="EMBL" id="KAL0060901.1"/>
    </source>
</evidence>
<dbReference type="InterPro" id="IPR036465">
    <property type="entry name" value="vWFA_dom_sf"/>
</dbReference>
<evidence type="ECO:0000313" key="4">
    <source>
        <dbReference type="Proteomes" id="UP001437256"/>
    </source>
</evidence>